<dbReference type="Proteomes" id="UP000503011">
    <property type="component" value="Chromosome"/>
</dbReference>
<sequence length="208" mass="22608">MHILVDLTRVAVHRSTDGEPQTRRMGGIVKVADLDYYVVMEGGGRAAALVVEEFVLAGDHTAAGLASATWTANGWSPSLSLRIRKDGNLRERVAYATRPGAAAAFRALGGGELPGEPDLRRQLRDYEPLNTAPPLRLGLTDSPYYRILFAGEPADPAAHPNLRQIGNGVAWCVDITVPEGTNPGPDLRAARDAMRRNRLIPVTIERFY</sequence>
<keyword evidence="2" id="KW-1185">Reference proteome</keyword>
<reference evidence="1 2" key="1">
    <citation type="submission" date="2020-03" db="EMBL/GenBank/DDBJ databases">
        <title>Whole genome shotgun sequence of Phytohabitans suffuscus NBRC 105367.</title>
        <authorList>
            <person name="Komaki H."/>
            <person name="Tamura T."/>
        </authorList>
    </citation>
    <scope>NUCLEOTIDE SEQUENCE [LARGE SCALE GENOMIC DNA]</scope>
    <source>
        <strain evidence="1 2">NBRC 105367</strain>
    </source>
</reference>
<dbReference type="KEGG" id="psuu:Psuf_064450"/>
<protein>
    <submittedName>
        <fullName evidence="1">Uncharacterized protein</fullName>
    </submittedName>
</protein>
<evidence type="ECO:0000313" key="1">
    <source>
        <dbReference type="EMBL" id="BCB89132.1"/>
    </source>
</evidence>
<organism evidence="1 2">
    <name type="scientific">Phytohabitans suffuscus</name>
    <dbReference type="NCBI Taxonomy" id="624315"/>
    <lineage>
        <taxon>Bacteria</taxon>
        <taxon>Bacillati</taxon>
        <taxon>Actinomycetota</taxon>
        <taxon>Actinomycetes</taxon>
        <taxon>Micromonosporales</taxon>
        <taxon>Micromonosporaceae</taxon>
    </lineage>
</organism>
<evidence type="ECO:0000313" key="2">
    <source>
        <dbReference type="Proteomes" id="UP000503011"/>
    </source>
</evidence>
<accession>A0A6F8YSQ0</accession>
<dbReference type="AlphaFoldDB" id="A0A6F8YSQ0"/>
<dbReference type="EMBL" id="AP022871">
    <property type="protein sequence ID" value="BCB89132.1"/>
    <property type="molecule type" value="Genomic_DNA"/>
</dbReference>
<name>A0A6F8YSQ0_9ACTN</name>
<proteinExistence type="predicted"/>
<reference evidence="1 2" key="2">
    <citation type="submission" date="2020-03" db="EMBL/GenBank/DDBJ databases">
        <authorList>
            <person name="Ichikawa N."/>
            <person name="Kimura A."/>
            <person name="Kitahashi Y."/>
            <person name="Uohara A."/>
        </authorList>
    </citation>
    <scope>NUCLEOTIDE SEQUENCE [LARGE SCALE GENOMIC DNA]</scope>
    <source>
        <strain evidence="1 2">NBRC 105367</strain>
    </source>
</reference>
<gene>
    <name evidence="1" type="ORF">Psuf_064450</name>
</gene>